<comment type="caution">
    <text evidence="1">The sequence shown here is derived from an EMBL/GenBank/DDBJ whole genome shotgun (WGS) entry which is preliminary data.</text>
</comment>
<evidence type="ECO:0000313" key="1">
    <source>
        <dbReference type="EMBL" id="KKO04000.1"/>
    </source>
</evidence>
<dbReference type="EMBL" id="LAZR01000024">
    <property type="protein sequence ID" value="KKO04000.1"/>
    <property type="molecule type" value="Genomic_DNA"/>
</dbReference>
<protein>
    <submittedName>
        <fullName evidence="1">Uncharacterized protein</fullName>
    </submittedName>
</protein>
<dbReference type="AlphaFoldDB" id="A0A0F9VIW9"/>
<name>A0A0F9VIW9_9ZZZZ</name>
<reference evidence="1" key="1">
    <citation type="journal article" date="2015" name="Nature">
        <title>Complex archaea that bridge the gap between prokaryotes and eukaryotes.</title>
        <authorList>
            <person name="Spang A."/>
            <person name="Saw J.H."/>
            <person name="Jorgensen S.L."/>
            <person name="Zaremba-Niedzwiedzka K."/>
            <person name="Martijn J."/>
            <person name="Lind A.E."/>
            <person name="van Eijk R."/>
            <person name="Schleper C."/>
            <person name="Guy L."/>
            <person name="Ettema T.J."/>
        </authorList>
    </citation>
    <scope>NUCLEOTIDE SEQUENCE</scope>
</reference>
<organism evidence="1">
    <name type="scientific">marine sediment metagenome</name>
    <dbReference type="NCBI Taxonomy" id="412755"/>
    <lineage>
        <taxon>unclassified sequences</taxon>
        <taxon>metagenomes</taxon>
        <taxon>ecological metagenomes</taxon>
    </lineage>
</organism>
<sequence>MTGRNFPKVFNLRMDPFESYDTPDSYGHLAQKVSWQMAPMNELIDAHLKTLADYPPVQPNKSFNMAEIVPDFLSKGQQ</sequence>
<proteinExistence type="predicted"/>
<accession>A0A0F9VIW9</accession>
<gene>
    <name evidence="1" type="ORF">LCGC14_0088910</name>
</gene>